<dbReference type="AlphaFoldDB" id="A0A0R3W2A0"/>
<evidence type="ECO:0000313" key="2">
    <source>
        <dbReference type="EMBL" id="VDK32579.1"/>
    </source>
</evidence>
<dbReference type="GO" id="GO:0004672">
    <property type="term" value="F:protein kinase activity"/>
    <property type="evidence" value="ECO:0007669"/>
    <property type="project" value="InterPro"/>
</dbReference>
<dbReference type="InterPro" id="IPR000719">
    <property type="entry name" value="Prot_kinase_dom"/>
</dbReference>
<evidence type="ECO:0000313" key="4">
    <source>
        <dbReference type="WBParaSite" id="TASK_0000392101-mRNA-1"/>
    </source>
</evidence>
<protein>
    <submittedName>
        <fullName evidence="4">Protein kinase domain-containing protein</fullName>
    </submittedName>
</protein>
<dbReference type="Proteomes" id="UP000282613">
    <property type="component" value="Unassembled WGS sequence"/>
</dbReference>
<dbReference type="Gene3D" id="1.10.510.10">
    <property type="entry name" value="Transferase(Phosphotransferase) domain 1"/>
    <property type="match status" value="1"/>
</dbReference>
<evidence type="ECO:0000259" key="1">
    <source>
        <dbReference type="PROSITE" id="PS50011"/>
    </source>
</evidence>
<accession>A0A0R3W2A0</accession>
<dbReference type="PROSITE" id="PS50011">
    <property type="entry name" value="PROTEIN_KINASE_DOM"/>
    <property type="match status" value="1"/>
</dbReference>
<reference evidence="4" key="1">
    <citation type="submission" date="2017-02" db="UniProtKB">
        <authorList>
            <consortium name="WormBaseParasite"/>
        </authorList>
    </citation>
    <scope>IDENTIFICATION</scope>
</reference>
<dbReference type="EMBL" id="UYRS01018319">
    <property type="protein sequence ID" value="VDK32579.1"/>
    <property type="molecule type" value="Genomic_DNA"/>
</dbReference>
<proteinExistence type="predicted"/>
<gene>
    <name evidence="2" type="ORF">TASK_LOCUS3922</name>
</gene>
<dbReference type="SUPFAM" id="SSF56112">
    <property type="entry name" value="Protein kinase-like (PK-like)"/>
    <property type="match status" value="1"/>
</dbReference>
<evidence type="ECO:0000313" key="3">
    <source>
        <dbReference type="Proteomes" id="UP000282613"/>
    </source>
</evidence>
<dbReference type="GO" id="GO:0005524">
    <property type="term" value="F:ATP binding"/>
    <property type="evidence" value="ECO:0007669"/>
    <property type="project" value="InterPro"/>
</dbReference>
<dbReference type="InterPro" id="IPR011009">
    <property type="entry name" value="Kinase-like_dom_sf"/>
</dbReference>
<organism evidence="4">
    <name type="scientific">Taenia asiatica</name>
    <name type="common">Asian tapeworm</name>
    <dbReference type="NCBI Taxonomy" id="60517"/>
    <lineage>
        <taxon>Eukaryota</taxon>
        <taxon>Metazoa</taxon>
        <taxon>Spiralia</taxon>
        <taxon>Lophotrochozoa</taxon>
        <taxon>Platyhelminthes</taxon>
        <taxon>Cestoda</taxon>
        <taxon>Eucestoda</taxon>
        <taxon>Cyclophyllidea</taxon>
        <taxon>Taeniidae</taxon>
        <taxon>Taenia</taxon>
    </lineage>
</organism>
<keyword evidence="3" id="KW-1185">Reference proteome</keyword>
<sequence length="362" mass="40876">MFRTENSCLHVDVQNNNVNSLLKHLSNGTHKVFYTVLGGLKLNAPTLFTANQRFQHSQLSTRDRLTVLRQIIEALIHLKNLGIVHTTVSSYSIYLADPDHAKLANFEHALPWREWCEGRGKWIPETRLSEAEIVHLGAWLAPEVVLLSRSPELNVESEAQIVSLRAKSGNNGDSAYHSTFGIGDAGCGIYCTLTPATDTFGVARVMQELFEPHCVHRFCRPIPTTSKRKLLKVLEGTEERKLHFYLRPAIKKALRHEFTARGEIEDLHIAIVRAFRTSVKTVFAASFENKSEWNSANPVPALPSSSPFLKSDLEMPLPRQSLSNSETKLIRTRQETKNITISNAISRIRRQLEDVCFQKTSK</sequence>
<feature type="domain" description="Protein kinase" evidence="1">
    <location>
        <begin position="1"/>
        <end position="271"/>
    </location>
</feature>
<reference evidence="2 3" key="2">
    <citation type="submission" date="2018-11" db="EMBL/GenBank/DDBJ databases">
        <authorList>
            <consortium name="Pathogen Informatics"/>
        </authorList>
    </citation>
    <scope>NUCLEOTIDE SEQUENCE [LARGE SCALE GENOMIC DNA]</scope>
</reference>
<name>A0A0R3W2A0_TAEAS</name>
<dbReference type="STRING" id="60517.A0A0R3W2A0"/>
<dbReference type="WBParaSite" id="TASK_0000392101-mRNA-1">
    <property type="protein sequence ID" value="TASK_0000392101-mRNA-1"/>
    <property type="gene ID" value="TASK_0000392101"/>
</dbReference>
<dbReference type="OrthoDB" id="6288261at2759"/>